<reference evidence="2 3" key="1">
    <citation type="submission" date="2010-07" db="EMBL/GenBank/DDBJ databases">
        <title>The draft genome of Paenibacillus curdlanolyticus YK9.</title>
        <authorList>
            <consortium name="US DOE Joint Genome Institute (JGI-PGF)"/>
            <person name="Lucas S."/>
            <person name="Copeland A."/>
            <person name="Lapidus A."/>
            <person name="Cheng J.-F."/>
            <person name="Bruce D."/>
            <person name="Goodwin L."/>
            <person name="Pitluck S."/>
            <person name="Land M.L."/>
            <person name="Hauser L."/>
            <person name="Chang Y.-J."/>
            <person name="Jeffries C."/>
            <person name="Anderson I.J."/>
            <person name="Johnson E."/>
            <person name="Loganathan U."/>
            <person name="Mulhopadhyay B."/>
            <person name="Kyrpides N."/>
            <person name="Woyke T.J."/>
        </authorList>
    </citation>
    <scope>NUCLEOTIDE SEQUENCE [LARGE SCALE GENOMIC DNA]</scope>
    <source>
        <strain evidence="2 3">YK9</strain>
    </source>
</reference>
<accession>E0I5U0</accession>
<dbReference type="PANTHER" id="PTHR34512:SF30">
    <property type="entry name" value="OUTER MEMBRANE PROTEIN ASSEMBLY FACTOR BAMB"/>
    <property type="match status" value="1"/>
</dbReference>
<evidence type="ECO:0000313" key="2">
    <source>
        <dbReference type="EMBL" id="EFM12332.1"/>
    </source>
</evidence>
<dbReference type="Proteomes" id="UP000005387">
    <property type="component" value="Unassembled WGS sequence"/>
</dbReference>
<evidence type="ECO:0000259" key="1">
    <source>
        <dbReference type="Pfam" id="PF13360"/>
    </source>
</evidence>
<dbReference type="InterPro" id="IPR011047">
    <property type="entry name" value="Quinoprotein_ADH-like_sf"/>
</dbReference>
<dbReference type="SUPFAM" id="SSF50998">
    <property type="entry name" value="Quinoprotein alcohol dehydrogenase-like"/>
    <property type="match status" value="1"/>
</dbReference>
<dbReference type="InterPro" id="IPR002372">
    <property type="entry name" value="PQQ_rpt_dom"/>
</dbReference>
<dbReference type="EMBL" id="AEDD01000002">
    <property type="protein sequence ID" value="EFM12332.1"/>
    <property type="molecule type" value="Genomic_DNA"/>
</dbReference>
<organism evidence="2 3">
    <name type="scientific">Paenibacillus curdlanolyticus YK9</name>
    <dbReference type="NCBI Taxonomy" id="717606"/>
    <lineage>
        <taxon>Bacteria</taxon>
        <taxon>Bacillati</taxon>
        <taxon>Bacillota</taxon>
        <taxon>Bacilli</taxon>
        <taxon>Bacillales</taxon>
        <taxon>Paenibacillaceae</taxon>
        <taxon>Paenibacillus</taxon>
    </lineage>
</organism>
<proteinExistence type="predicted"/>
<dbReference type="OrthoDB" id="9794322at2"/>
<dbReference type="Gene3D" id="2.130.10.10">
    <property type="entry name" value="YVTN repeat-like/Quinoprotein amine dehydrogenase"/>
    <property type="match status" value="2"/>
</dbReference>
<dbReference type="AlphaFoldDB" id="E0I5U0"/>
<gene>
    <name evidence="2" type="ORF">PaecuDRAFT_1012</name>
</gene>
<dbReference type="InterPro" id="IPR015943">
    <property type="entry name" value="WD40/YVTN_repeat-like_dom_sf"/>
</dbReference>
<dbReference type="STRING" id="717606.PaecuDRAFT_1012"/>
<protein>
    <submittedName>
        <fullName evidence="2">Pyrrolo-quinoline quinone</fullName>
    </submittedName>
</protein>
<sequence length="456" mass="49858">MTPFRKRHVIGKKIALGVGAFLVVLSSGAAWSPQISKAETAVVSVGSGSYELTAPFVKSSWTLSVDNWDSQNQAVRRTDVLAEEGRVYAIVSGGQLTAVDAATGKKVWKTSLSLKHQLAYVPGVIYSVTGDGRLIALNSANGKPNWTSKAKTDGALKIVPVGDTVYVTNNLQFYAFDARTGALRWQVEETDTSYLWGSDELLLADGVIIRGYLVQGALSANQINAYDAKSGALLWSKFRQNVPIAAKSGLLYSEPGMNPMGDFEESQRQFNLDVINARTGEIKGSRVYKWETASPSNGGVYGNPMLIGNDLYIYEGDKLAKYDFNAYVPSGGKPLRTWSIPRSGESTLLGLNRIHRGRILLHDYHNNAIVAIKETNGQQIGWLTDNPAAQLDIYGNGLYVGQTDGVWHAYNFDTTKALFSFRSASRYFGPTLKSKDMIIIQNKGLLQAVKLPQQLQ</sequence>
<dbReference type="eggNOG" id="COG1520">
    <property type="taxonomic scope" value="Bacteria"/>
</dbReference>
<dbReference type="PANTHER" id="PTHR34512">
    <property type="entry name" value="CELL SURFACE PROTEIN"/>
    <property type="match status" value="1"/>
</dbReference>
<dbReference type="SMART" id="SM00564">
    <property type="entry name" value="PQQ"/>
    <property type="match status" value="5"/>
</dbReference>
<feature type="domain" description="Pyrrolo-quinoline quinone repeat" evidence="1">
    <location>
        <begin position="93"/>
        <end position="237"/>
    </location>
</feature>
<name>E0I5U0_9BACL</name>
<evidence type="ECO:0000313" key="3">
    <source>
        <dbReference type="Proteomes" id="UP000005387"/>
    </source>
</evidence>
<dbReference type="RefSeq" id="WP_006037027.1">
    <property type="nucleotide sequence ID" value="NZ_AEDD01000002.1"/>
</dbReference>
<dbReference type="InterPro" id="IPR018391">
    <property type="entry name" value="PQQ_b-propeller_rpt"/>
</dbReference>
<dbReference type="Pfam" id="PF13360">
    <property type="entry name" value="PQQ_2"/>
    <property type="match status" value="1"/>
</dbReference>
<keyword evidence="3" id="KW-1185">Reference proteome</keyword>